<evidence type="ECO:0000259" key="3">
    <source>
        <dbReference type="Pfam" id="PF06414"/>
    </source>
</evidence>
<dbReference type="Gene3D" id="3.40.50.300">
    <property type="entry name" value="P-loop containing nucleotide triphosphate hydrolases"/>
    <property type="match status" value="1"/>
</dbReference>
<reference evidence="4" key="1">
    <citation type="submission" date="2022-01" db="EMBL/GenBank/DDBJ databases">
        <title>Pseudomonas sp. nov. isolated from Antarctic regolith.</title>
        <authorList>
            <person name="Novakova D."/>
            <person name="Sedlar K."/>
        </authorList>
    </citation>
    <scope>NUCLEOTIDE SEQUENCE</scope>
    <source>
        <strain evidence="4">P2647</strain>
    </source>
</reference>
<keyword evidence="2" id="KW-0067">ATP-binding</keyword>
<evidence type="ECO:0000313" key="4">
    <source>
        <dbReference type="EMBL" id="MCF7542132.1"/>
    </source>
</evidence>
<accession>A0ABS9I445</accession>
<organism evidence="4 5">
    <name type="scientific">Pseudomonas petrae</name>
    <dbReference type="NCBI Taxonomy" id="2912190"/>
    <lineage>
        <taxon>Bacteria</taxon>
        <taxon>Pseudomonadati</taxon>
        <taxon>Pseudomonadota</taxon>
        <taxon>Gammaproteobacteria</taxon>
        <taxon>Pseudomonadales</taxon>
        <taxon>Pseudomonadaceae</taxon>
        <taxon>Pseudomonas</taxon>
    </lineage>
</organism>
<dbReference type="InterPro" id="IPR027417">
    <property type="entry name" value="P-loop_NTPase"/>
</dbReference>
<dbReference type="SUPFAM" id="SSF52540">
    <property type="entry name" value="P-loop containing nucleoside triphosphate hydrolases"/>
    <property type="match status" value="1"/>
</dbReference>
<protein>
    <submittedName>
        <fullName evidence="4">Zeta toxin family protein</fullName>
    </submittedName>
</protein>
<comment type="caution">
    <text evidence="4">The sequence shown here is derived from an EMBL/GenBank/DDBJ whole genome shotgun (WGS) entry which is preliminary data.</text>
</comment>
<gene>
    <name evidence="4" type="ORF">L4G47_07835</name>
</gene>
<evidence type="ECO:0000313" key="5">
    <source>
        <dbReference type="Proteomes" id="UP001162905"/>
    </source>
</evidence>
<sequence length="241" mass="27389">MTVDADDRRISEEAVVFAKANRKEIARRLTDPLVYTPDECPVSIFMAGSPGAGKTEASIEFLNRFESYTVRIDPDLLRAEIPAYTGGNAYLFQHAVSVLVEKLHDQALKQKQSFLLDGTSANFDIVSRNIHRSLRRGRCVLIIYVYQDPALAWTFVTAREQVEGRNIPLSEFVRQYFSARDAVNRLKSEFGHAVTVDVLLKNDKGGTRLYQENVQRVDDHIPEKYDQTSLLRMLKAHEGLK</sequence>
<dbReference type="Pfam" id="PF06414">
    <property type="entry name" value="Zeta_toxin"/>
    <property type="match status" value="1"/>
</dbReference>
<evidence type="ECO:0000256" key="2">
    <source>
        <dbReference type="ARBA" id="ARBA00022840"/>
    </source>
</evidence>
<proteinExistence type="predicted"/>
<keyword evidence="1" id="KW-0547">Nucleotide-binding</keyword>
<dbReference type="InterPro" id="IPR010488">
    <property type="entry name" value="Zeta_toxin_domain"/>
</dbReference>
<evidence type="ECO:0000256" key="1">
    <source>
        <dbReference type="ARBA" id="ARBA00022741"/>
    </source>
</evidence>
<feature type="domain" description="Zeta toxin" evidence="3">
    <location>
        <begin position="35"/>
        <end position="214"/>
    </location>
</feature>
<dbReference type="EMBL" id="JAKJXH010000006">
    <property type="protein sequence ID" value="MCF7542132.1"/>
    <property type="molecule type" value="Genomic_DNA"/>
</dbReference>
<keyword evidence="5" id="KW-1185">Reference proteome</keyword>
<name>A0ABS9I445_9PSED</name>
<dbReference type="Proteomes" id="UP001162905">
    <property type="component" value="Unassembled WGS sequence"/>
</dbReference>